<name>A0ACC0GW81_9ERIC</name>
<gene>
    <name evidence="1" type="ORF">LOK49_LG08G00572</name>
</gene>
<reference evidence="1 2" key="1">
    <citation type="journal article" date="2022" name="Plant J.">
        <title>Chromosome-level genome of Camellia lanceoleosa provides a valuable resource for understanding genome evolution and self-incompatibility.</title>
        <authorList>
            <person name="Gong W."/>
            <person name="Xiao S."/>
            <person name="Wang L."/>
            <person name="Liao Z."/>
            <person name="Chang Y."/>
            <person name="Mo W."/>
            <person name="Hu G."/>
            <person name="Li W."/>
            <person name="Zhao G."/>
            <person name="Zhu H."/>
            <person name="Hu X."/>
            <person name="Ji K."/>
            <person name="Xiang X."/>
            <person name="Song Q."/>
            <person name="Yuan D."/>
            <person name="Jin S."/>
            <person name="Zhang L."/>
        </authorList>
    </citation>
    <scope>NUCLEOTIDE SEQUENCE [LARGE SCALE GENOMIC DNA]</scope>
    <source>
        <strain evidence="1">SQ_2022a</strain>
    </source>
</reference>
<accession>A0ACC0GW81</accession>
<evidence type="ECO:0000313" key="2">
    <source>
        <dbReference type="Proteomes" id="UP001060215"/>
    </source>
</evidence>
<dbReference type="EMBL" id="CM045766">
    <property type="protein sequence ID" value="KAI8004954.1"/>
    <property type="molecule type" value="Genomic_DNA"/>
</dbReference>
<keyword evidence="2" id="KW-1185">Reference proteome</keyword>
<evidence type="ECO:0000313" key="1">
    <source>
        <dbReference type="EMBL" id="KAI8004954.1"/>
    </source>
</evidence>
<comment type="caution">
    <text evidence="1">The sequence shown here is derived from an EMBL/GenBank/DDBJ whole genome shotgun (WGS) entry which is preliminary data.</text>
</comment>
<dbReference type="Proteomes" id="UP001060215">
    <property type="component" value="Chromosome 9"/>
</dbReference>
<protein>
    <submittedName>
        <fullName evidence="1">Uncharacterized protein</fullName>
    </submittedName>
</protein>
<proteinExistence type="predicted"/>
<sequence>MKILINSSIPCTRSLLQSIKCFLQFVHFVFMPILNIPRRLFNIDFFFEKTIKKCRFHIKLINLPLVLGSQRNH</sequence>
<organism evidence="1 2">
    <name type="scientific">Camellia lanceoleosa</name>
    <dbReference type="NCBI Taxonomy" id="1840588"/>
    <lineage>
        <taxon>Eukaryota</taxon>
        <taxon>Viridiplantae</taxon>
        <taxon>Streptophyta</taxon>
        <taxon>Embryophyta</taxon>
        <taxon>Tracheophyta</taxon>
        <taxon>Spermatophyta</taxon>
        <taxon>Magnoliopsida</taxon>
        <taxon>eudicotyledons</taxon>
        <taxon>Gunneridae</taxon>
        <taxon>Pentapetalae</taxon>
        <taxon>asterids</taxon>
        <taxon>Ericales</taxon>
        <taxon>Theaceae</taxon>
        <taxon>Camellia</taxon>
    </lineage>
</organism>